<name>A0A6J5NAY3_9CAUD</name>
<evidence type="ECO:0000313" key="1">
    <source>
        <dbReference type="EMBL" id="CAB4154188.1"/>
    </source>
</evidence>
<organism evidence="1">
    <name type="scientific">uncultured Caudovirales phage</name>
    <dbReference type="NCBI Taxonomy" id="2100421"/>
    <lineage>
        <taxon>Viruses</taxon>
        <taxon>Duplodnaviria</taxon>
        <taxon>Heunggongvirae</taxon>
        <taxon>Uroviricota</taxon>
        <taxon>Caudoviricetes</taxon>
        <taxon>Peduoviridae</taxon>
        <taxon>Maltschvirus</taxon>
        <taxon>Maltschvirus maltsch</taxon>
    </lineage>
</organism>
<proteinExistence type="predicted"/>
<dbReference type="EMBL" id="LR796610">
    <property type="protein sequence ID" value="CAB4154188.1"/>
    <property type="molecule type" value="Genomic_DNA"/>
</dbReference>
<accession>A0A6J5NAY3</accession>
<sequence length="323" mass="35793">MSLKQYVKQRFDYDVSDLTAYVDDQRGELITRSVTEAKTLNYITIQEGVKGTQDLKLMDDSIVYQAGDCTMTPSGDTVFTDRQISVETLGYMKKFCQKDLAGFWTQLALTPGAMAEDQTLPFEAQITNYLLALHALELDKLIWKGNKATGSGNLAFMNGFRQFVTVANGAVNLNTAGTASINDSNAYDVFYACFSNTPEAVAESTDKIAFCGRETFNYLLKNLVDLNFFHYSPSDIASMNEVVIPGTDLRVVKVPGLNGLDNIYVGRASHFVFGTDLSSDIANYELWYSQDDDVIYVRSKFRAGVQVPFLNEIGVWNGTGSPN</sequence>
<protein>
    <recommendedName>
        <fullName evidence="2">Phage major capsid protein</fullName>
    </recommendedName>
</protein>
<evidence type="ECO:0008006" key="2">
    <source>
        <dbReference type="Google" id="ProtNLM"/>
    </source>
</evidence>
<gene>
    <name evidence="1" type="ORF">UFOVP633_26</name>
</gene>
<reference evidence="1" key="1">
    <citation type="submission" date="2020-04" db="EMBL/GenBank/DDBJ databases">
        <authorList>
            <person name="Chiriac C."/>
            <person name="Salcher M."/>
            <person name="Ghai R."/>
            <person name="Kavagutti S V."/>
        </authorList>
    </citation>
    <scope>NUCLEOTIDE SEQUENCE</scope>
</reference>